<feature type="active site" evidence="12">
    <location>
        <position position="226"/>
    </location>
</feature>
<dbReference type="InterPro" id="IPR025202">
    <property type="entry name" value="PLD-like_dom"/>
</dbReference>
<feature type="active site" evidence="12">
    <location>
        <position position="406"/>
    </location>
</feature>
<dbReference type="InterPro" id="IPR001736">
    <property type="entry name" value="PLipase_D/transphosphatidylase"/>
</dbReference>
<dbReference type="HAMAP" id="MF_01916">
    <property type="entry name" value="Cardiolipin_synth_Cls"/>
    <property type="match status" value="1"/>
</dbReference>
<feature type="domain" description="PLD phosphodiesterase" evidence="14">
    <location>
        <begin position="219"/>
        <end position="246"/>
    </location>
</feature>
<comment type="catalytic activity">
    <reaction evidence="12">
        <text>2 a 1,2-diacyl-sn-glycero-3-phospho-(1'-sn-glycerol) = a cardiolipin + glycerol</text>
        <dbReference type="Rhea" id="RHEA:31451"/>
        <dbReference type="ChEBI" id="CHEBI:17754"/>
        <dbReference type="ChEBI" id="CHEBI:62237"/>
        <dbReference type="ChEBI" id="CHEBI:64716"/>
    </reaction>
</comment>
<protein>
    <recommendedName>
        <fullName evidence="12 13">Cardiolipin synthase</fullName>
        <shortName evidence="12">CL synthase</shortName>
        <ecNumber evidence="12 13">2.7.8.-</ecNumber>
    </recommendedName>
</protein>
<evidence type="ECO:0000259" key="14">
    <source>
        <dbReference type="PROSITE" id="PS50035"/>
    </source>
</evidence>
<evidence type="ECO:0000256" key="8">
    <source>
        <dbReference type="ARBA" id="ARBA00023098"/>
    </source>
</evidence>
<dbReference type="STRING" id="1834191.A5886_001573"/>
<evidence type="ECO:0000256" key="12">
    <source>
        <dbReference type="HAMAP-Rule" id="MF_01916"/>
    </source>
</evidence>
<dbReference type="InterPro" id="IPR027379">
    <property type="entry name" value="CLS_N"/>
</dbReference>
<keyword evidence="5 12" id="KW-0812">Transmembrane</keyword>
<feature type="active site" evidence="12">
    <location>
        <position position="231"/>
    </location>
</feature>
<dbReference type="SMART" id="SM00155">
    <property type="entry name" value="PLDc"/>
    <property type="match status" value="2"/>
</dbReference>
<dbReference type="EMBL" id="NGKU01000001">
    <property type="protein sequence ID" value="OTN76496.1"/>
    <property type="molecule type" value="Genomic_DNA"/>
</dbReference>
<comment type="subcellular location">
    <subcellularLocation>
        <location evidence="1 12">Cell membrane</location>
        <topology evidence="1 12">Multi-pass membrane protein</topology>
    </subcellularLocation>
</comment>
<dbReference type="Gene3D" id="3.30.870.10">
    <property type="entry name" value="Endonuclease Chain A"/>
    <property type="match status" value="2"/>
</dbReference>
<keyword evidence="7 12" id="KW-1133">Transmembrane helix</keyword>
<feature type="active site" evidence="12">
    <location>
        <position position="408"/>
    </location>
</feature>
<dbReference type="GO" id="GO:0008808">
    <property type="term" value="F:cardiolipin synthase activity"/>
    <property type="evidence" value="ECO:0007669"/>
    <property type="project" value="UniProtKB-UniRule"/>
</dbReference>
<evidence type="ECO:0000256" key="9">
    <source>
        <dbReference type="ARBA" id="ARBA00023136"/>
    </source>
</evidence>
<evidence type="ECO:0000256" key="13">
    <source>
        <dbReference type="NCBIfam" id="TIGR04265"/>
    </source>
</evidence>
<keyword evidence="4 12" id="KW-0808">Transferase</keyword>
<feature type="domain" description="PLD phosphodiesterase" evidence="14">
    <location>
        <begin position="401"/>
        <end position="428"/>
    </location>
</feature>
<sequence>MIKMDMSMVSTVFAALLFINTVAAFITVFRKPRSIASVFAWMMTLVFIPGFGFILYLFCGRGIDGEIIYKFSEHHQSRINEINQIIKVHNYSFPDHPYSDDNHLLERYFKNLDESPLTKGNKVDFYTDGKEKFAALFADMKQAEDNLHVEYYSFFNDEIGGQFLSILIDKAKEGVEVRLVYDPWGSPKANRKFFQPLIDAGGKVVPFITSKNLIRNTRLNYHLHRKIVVIDGQIGWTGGFNVGDQYLGKKAKFGYWRDTHARIVGTASFTLQEIFIRDWNASVQKEEDQLEYADNYFILPSKEDAGNVDMQIVADGPESETQVLKGGFVKMILAAKESIWIQTPYLIPDDSMMNALEIAIHSGVDVRIMIPCMPDHPFIYRATQHYANYLHRRGAKIYIYDNGFLHAKTVMMDDTICSFGTTNQDIRSYELNFEVNAFTYDHDVTKTLKDFFEADMVQSTLLTDEILAKQSYWLRFKQNFSRLLSPIL</sequence>
<comment type="caution">
    <text evidence="15">The sequence shown here is derived from an EMBL/GenBank/DDBJ whole genome shotgun (WGS) entry which is preliminary data.</text>
</comment>
<keyword evidence="3 12" id="KW-0444">Lipid biosynthesis</keyword>
<dbReference type="NCBIfam" id="TIGR04265">
    <property type="entry name" value="bac_cardiolipin"/>
    <property type="match status" value="1"/>
</dbReference>
<evidence type="ECO:0000256" key="4">
    <source>
        <dbReference type="ARBA" id="ARBA00022679"/>
    </source>
</evidence>
<dbReference type="Pfam" id="PF13091">
    <property type="entry name" value="PLDc_2"/>
    <property type="match status" value="2"/>
</dbReference>
<evidence type="ECO:0000256" key="10">
    <source>
        <dbReference type="ARBA" id="ARBA00023209"/>
    </source>
</evidence>
<dbReference type="SUPFAM" id="SSF56024">
    <property type="entry name" value="Phospholipase D/nuclease"/>
    <property type="match status" value="2"/>
</dbReference>
<dbReference type="OrthoDB" id="9762009at2"/>
<accession>A0A242A631</accession>
<dbReference type="PANTHER" id="PTHR21248:SF22">
    <property type="entry name" value="PHOSPHOLIPASE D"/>
    <property type="match status" value="1"/>
</dbReference>
<evidence type="ECO:0000256" key="3">
    <source>
        <dbReference type="ARBA" id="ARBA00022516"/>
    </source>
</evidence>
<dbReference type="AlphaFoldDB" id="A0A242A631"/>
<comment type="function">
    <text evidence="12">Catalyzes the reversible phosphatidyl group transfer from one phosphatidylglycerol molecule to another to form cardiolipin (CL) (diphosphatidylglycerol) and glycerol.</text>
</comment>
<feature type="active site" evidence="12">
    <location>
        <position position="224"/>
    </location>
</feature>
<proteinExistence type="inferred from homology"/>
<dbReference type="GO" id="GO:0032049">
    <property type="term" value="P:cardiolipin biosynthetic process"/>
    <property type="evidence" value="ECO:0007669"/>
    <property type="project" value="UniProtKB-UniRule"/>
</dbReference>
<dbReference type="Pfam" id="PF13396">
    <property type="entry name" value="PLDc_N"/>
    <property type="match status" value="1"/>
</dbReference>
<evidence type="ECO:0000256" key="7">
    <source>
        <dbReference type="ARBA" id="ARBA00022989"/>
    </source>
</evidence>
<evidence type="ECO:0000313" key="15">
    <source>
        <dbReference type="EMBL" id="OTN76496.1"/>
    </source>
</evidence>
<keyword evidence="2 12" id="KW-1003">Cell membrane</keyword>
<evidence type="ECO:0000313" key="16">
    <source>
        <dbReference type="Proteomes" id="UP000195043"/>
    </source>
</evidence>
<evidence type="ECO:0000256" key="5">
    <source>
        <dbReference type="ARBA" id="ARBA00022692"/>
    </source>
</evidence>
<organism evidence="15 16">
    <name type="scientific">Candidatus Enterococcus testudinis</name>
    <dbReference type="NCBI Taxonomy" id="1834191"/>
    <lineage>
        <taxon>Bacteria</taxon>
        <taxon>Bacillati</taxon>
        <taxon>Bacillota</taxon>
        <taxon>Bacilli</taxon>
        <taxon>Lactobacillales</taxon>
        <taxon>Enterococcaceae</taxon>
        <taxon>Enterococcus</taxon>
    </lineage>
</organism>
<feature type="transmembrane region" description="Helical" evidence="12">
    <location>
        <begin position="34"/>
        <end position="58"/>
    </location>
</feature>
<dbReference type="InterPro" id="IPR022924">
    <property type="entry name" value="Cardiolipin_synthase"/>
</dbReference>
<evidence type="ECO:0000256" key="6">
    <source>
        <dbReference type="ARBA" id="ARBA00022737"/>
    </source>
</evidence>
<dbReference type="PANTHER" id="PTHR21248">
    <property type="entry name" value="CARDIOLIPIN SYNTHASE"/>
    <property type="match status" value="1"/>
</dbReference>
<dbReference type="Proteomes" id="UP000195043">
    <property type="component" value="Unassembled WGS sequence"/>
</dbReference>
<dbReference type="GO" id="GO:0005886">
    <property type="term" value="C:plasma membrane"/>
    <property type="evidence" value="ECO:0007669"/>
    <property type="project" value="UniProtKB-SubCell"/>
</dbReference>
<keyword evidence="9 12" id="KW-0472">Membrane</keyword>
<evidence type="ECO:0000256" key="1">
    <source>
        <dbReference type="ARBA" id="ARBA00004651"/>
    </source>
</evidence>
<keyword evidence="6" id="KW-0677">Repeat</keyword>
<dbReference type="EC" id="2.7.8.-" evidence="12 13"/>
<evidence type="ECO:0000256" key="2">
    <source>
        <dbReference type="ARBA" id="ARBA00022475"/>
    </source>
</evidence>
<reference evidence="15 16" key="1">
    <citation type="submission" date="2017-05" db="EMBL/GenBank/DDBJ databases">
        <title>The Genome Sequence of Enterococcus sp. 8G7_MSG3316.</title>
        <authorList>
            <consortium name="The Broad Institute Genomics Platform"/>
            <consortium name="The Broad Institute Genomic Center for Infectious Diseases"/>
            <person name="Earl A."/>
            <person name="Manson A."/>
            <person name="Schwartman J."/>
            <person name="Gilmore M."/>
            <person name="Abouelleil A."/>
            <person name="Cao P."/>
            <person name="Chapman S."/>
            <person name="Cusick C."/>
            <person name="Shea T."/>
            <person name="Young S."/>
            <person name="Neafsey D."/>
            <person name="Nusbaum C."/>
            <person name="Birren B."/>
        </authorList>
    </citation>
    <scope>NUCLEOTIDE SEQUENCE [LARGE SCALE GENOMIC DNA]</scope>
    <source>
        <strain evidence="15 16">8G7_MSG3316</strain>
    </source>
</reference>
<dbReference type="PROSITE" id="PS50035">
    <property type="entry name" value="PLD"/>
    <property type="match status" value="2"/>
</dbReference>
<comment type="caution">
    <text evidence="12">Lacks conserved residue(s) required for the propagation of feature annotation.</text>
</comment>
<feature type="active site" evidence="12">
    <location>
        <position position="413"/>
    </location>
</feature>
<evidence type="ECO:0000256" key="11">
    <source>
        <dbReference type="ARBA" id="ARBA00023264"/>
    </source>
</evidence>
<name>A0A242A631_9ENTE</name>
<keyword evidence="11 12" id="KW-1208">Phospholipid metabolism</keyword>
<comment type="similarity">
    <text evidence="12">Belongs to the phospholipase D family. Cardiolipin synthase subfamily.</text>
</comment>
<gene>
    <name evidence="15" type="ORF">A5886_001573</name>
</gene>
<keyword evidence="10 12" id="KW-0594">Phospholipid biosynthesis</keyword>
<dbReference type="InterPro" id="IPR030874">
    <property type="entry name" value="Cardiolipin_synth_Firmi"/>
</dbReference>
<keyword evidence="16" id="KW-1185">Reference proteome</keyword>
<dbReference type="RefSeq" id="WP_086274444.1">
    <property type="nucleotide sequence ID" value="NZ_NGKU01000001.1"/>
</dbReference>
<dbReference type="CDD" id="cd09112">
    <property type="entry name" value="PLDc_CLS_2"/>
    <property type="match status" value="1"/>
</dbReference>
<dbReference type="CDD" id="cd09110">
    <property type="entry name" value="PLDc_CLS_1"/>
    <property type="match status" value="1"/>
</dbReference>
<keyword evidence="8 12" id="KW-0443">Lipid metabolism</keyword>